<sequence>MRTTPEQGFTLIELLVVIAVIGILQAVLLLTLDPKLFIKKANDNNRKVGISQIIHEIEVYMVTHDQKPPEGGYGTGILGGKLYSYDYSFAQGNASYPNSFLEILKADGSVKTVPVDPQNGPAYNGPNPYYVYYQNVGLGPNNSLIQLNDSYVLWAYLENTEDKQCIQNVSGATYISNQFGEETCLYVFENGEHKTVWD</sequence>
<dbReference type="InterPro" id="IPR045584">
    <property type="entry name" value="Pilin-like"/>
</dbReference>
<comment type="caution">
    <text evidence="2">The sequence shown here is derived from an EMBL/GenBank/DDBJ whole genome shotgun (WGS) entry which is preliminary data.</text>
</comment>
<proteinExistence type="predicted"/>
<keyword evidence="1" id="KW-1133">Transmembrane helix</keyword>
<keyword evidence="1" id="KW-0472">Membrane</keyword>
<evidence type="ECO:0000313" key="3">
    <source>
        <dbReference type="Proteomes" id="UP000231195"/>
    </source>
</evidence>
<evidence type="ECO:0008006" key="4">
    <source>
        <dbReference type="Google" id="ProtNLM"/>
    </source>
</evidence>
<keyword evidence="1" id="KW-0812">Transmembrane</keyword>
<dbReference type="Gene3D" id="3.30.700.10">
    <property type="entry name" value="Glycoprotein, Type 4 Pilin"/>
    <property type="match status" value="1"/>
</dbReference>
<feature type="transmembrane region" description="Helical" evidence="1">
    <location>
        <begin position="12"/>
        <end position="32"/>
    </location>
</feature>
<reference evidence="3" key="1">
    <citation type="submission" date="2017-09" db="EMBL/GenBank/DDBJ databases">
        <title>Depth-based differentiation of microbial function through sediment-hosted aquifers and enrichment of novel symbionts in the deep terrestrial subsurface.</title>
        <authorList>
            <person name="Probst A.J."/>
            <person name="Ladd B."/>
            <person name="Jarett J.K."/>
            <person name="Geller-Mcgrath D.E."/>
            <person name="Sieber C.M.K."/>
            <person name="Emerson J.B."/>
            <person name="Anantharaman K."/>
            <person name="Thomas B.C."/>
            <person name="Malmstrom R."/>
            <person name="Stieglmeier M."/>
            <person name="Klingl A."/>
            <person name="Woyke T."/>
            <person name="Ryan C.M."/>
            <person name="Banfield J.F."/>
        </authorList>
    </citation>
    <scope>NUCLEOTIDE SEQUENCE [LARGE SCALE GENOMIC DNA]</scope>
</reference>
<dbReference type="SUPFAM" id="SSF54523">
    <property type="entry name" value="Pili subunits"/>
    <property type="match status" value="1"/>
</dbReference>
<dbReference type="InterPro" id="IPR012902">
    <property type="entry name" value="N_methyl_site"/>
</dbReference>
<name>A0A2M7X2J7_UNCKA</name>
<protein>
    <recommendedName>
        <fullName evidence="4">Type II secretion system protein GspG C-terminal domain-containing protein</fullName>
    </recommendedName>
</protein>
<dbReference type="EMBL" id="PFWZ01000096">
    <property type="protein sequence ID" value="PJA40231.1"/>
    <property type="molecule type" value="Genomic_DNA"/>
</dbReference>
<evidence type="ECO:0000313" key="2">
    <source>
        <dbReference type="EMBL" id="PJA40231.1"/>
    </source>
</evidence>
<evidence type="ECO:0000256" key="1">
    <source>
        <dbReference type="SAM" id="Phobius"/>
    </source>
</evidence>
<dbReference type="NCBIfam" id="TIGR02532">
    <property type="entry name" value="IV_pilin_GFxxxE"/>
    <property type="match status" value="1"/>
</dbReference>
<dbReference type="AlphaFoldDB" id="A0A2M7X2J7"/>
<accession>A0A2M7X2J7</accession>
<organism evidence="2 3">
    <name type="scientific">candidate division WWE3 bacterium CG_4_9_14_3_um_filter_39_7</name>
    <dbReference type="NCBI Taxonomy" id="1975080"/>
    <lineage>
        <taxon>Bacteria</taxon>
        <taxon>Katanobacteria</taxon>
    </lineage>
</organism>
<gene>
    <name evidence="2" type="ORF">CO179_02880</name>
</gene>
<dbReference type="Pfam" id="PF07963">
    <property type="entry name" value="N_methyl"/>
    <property type="match status" value="1"/>
</dbReference>
<dbReference type="Proteomes" id="UP000231195">
    <property type="component" value="Unassembled WGS sequence"/>
</dbReference>